<organism evidence="2 3">
    <name type="scientific">Thalassiosira oceanica</name>
    <name type="common">Marine diatom</name>
    <dbReference type="NCBI Taxonomy" id="159749"/>
    <lineage>
        <taxon>Eukaryota</taxon>
        <taxon>Sar</taxon>
        <taxon>Stramenopiles</taxon>
        <taxon>Ochrophyta</taxon>
        <taxon>Bacillariophyta</taxon>
        <taxon>Coscinodiscophyceae</taxon>
        <taxon>Thalassiosirophycidae</taxon>
        <taxon>Thalassiosirales</taxon>
        <taxon>Thalassiosiraceae</taxon>
        <taxon>Thalassiosira</taxon>
    </lineage>
</organism>
<dbReference type="Proteomes" id="UP000266841">
    <property type="component" value="Unassembled WGS sequence"/>
</dbReference>
<evidence type="ECO:0000313" key="2">
    <source>
        <dbReference type="EMBL" id="EJK46296.1"/>
    </source>
</evidence>
<dbReference type="eggNOG" id="ENOG502RWDC">
    <property type="taxonomic scope" value="Eukaryota"/>
</dbReference>
<accession>K0RB59</accession>
<dbReference type="EMBL" id="AGNL01047834">
    <property type="protein sequence ID" value="EJK46296.1"/>
    <property type="molecule type" value="Genomic_DNA"/>
</dbReference>
<name>K0RB59_THAOC</name>
<gene>
    <name evidence="2" type="ORF">THAOC_35036</name>
</gene>
<dbReference type="AlphaFoldDB" id="K0RB59"/>
<sequence>MEMERPESARSGASGRRRMGVKRRRCRGGMIALWVVVIGTNRTTGFSCPRGGRRAGRRHVLLRQSMEGSSEDEESDFDDGGVGQSLRKIRWLPNVKLGKQPFTGPSPTRARRENSYGSAYEKFPGATGNDDRPPGCQNIDILPVLPLQMLTGLDAIVNEPGGYPEHGEEDDDRFPCGVWDDSSNNAMSVMFGGASKYLPHTKSHVLTVAETRYKVLYDDLLRMGNYYGRKKERAIRQNLEEELKSKGDDQSESTRQFDIESLEDPDEKRRFVVTIQNPAEEGVMAEYGLLFQLKDLDEIAAVTSYDIGGDSMTVDEIRSLIQSNLTPDEIASISEGEEDDVMDVLLQSHYEATHDVIGRVKIHRFVNPEVFAEGPDSREYLMAETSIVELVEENDKRDPVLSVAKALQETAKVKADDEISNAVIRIKDELRSVLDGTVEQPQETQRTDSAKKNIHKNEIPLVPQGILVERRSDESLSVEERAIRQSFARLVSLQHEIKEECRFTKASIKTFGLGRVGFWLSAAAWSQFITKRLESAYGEMQVDLQAKLVQFAGLKGSGNKTKSAEGIVTLDFDDLPVELQDEYQLMMNRAMDELGPLALERAVNIQCIVQATSYNERLGVLKECVDNERRRLEAKKMLLGLEKDAFERPIMTREDAEAMLERLVTAVSTGSDMVTLYITPRPHGYQPRVNCHMGGVQNRIQIGKEFKAS</sequence>
<evidence type="ECO:0000313" key="3">
    <source>
        <dbReference type="Proteomes" id="UP000266841"/>
    </source>
</evidence>
<keyword evidence="3" id="KW-1185">Reference proteome</keyword>
<feature type="region of interest" description="Disordered" evidence="1">
    <location>
        <begin position="242"/>
        <end position="261"/>
    </location>
</feature>
<dbReference type="OrthoDB" id="10515367at2759"/>
<evidence type="ECO:0000256" key="1">
    <source>
        <dbReference type="SAM" id="MobiDB-lite"/>
    </source>
</evidence>
<feature type="region of interest" description="Disordered" evidence="1">
    <location>
        <begin position="1"/>
        <end position="22"/>
    </location>
</feature>
<dbReference type="PANTHER" id="PTHR46732:SF8">
    <property type="entry name" value="ATP-DEPENDENT PROTEASE LA (LON) DOMAIN PROTEIN"/>
    <property type="match status" value="1"/>
</dbReference>
<protein>
    <submittedName>
        <fullName evidence="2">Uncharacterized protein</fullName>
    </submittedName>
</protein>
<reference evidence="2 3" key="1">
    <citation type="journal article" date="2012" name="Genome Biol.">
        <title>Genome and low-iron response of an oceanic diatom adapted to chronic iron limitation.</title>
        <authorList>
            <person name="Lommer M."/>
            <person name="Specht M."/>
            <person name="Roy A.S."/>
            <person name="Kraemer L."/>
            <person name="Andreson R."/>
            <person name="Gutowska M.A."/>
            <person name="Wolf J."/>
            <person name="Bergner S.V."/>
            <person name="Schilhabel M.B."/>
            <person name="Klostermeier U.C."/>
            <person name="Beiko R.G."/>
            <person name="Rosenstiel P."/>
            <person name="Hippler M."/>
            <person name="Laroche J."/>
        </authorList>
    </citation>
    <scope>NUCLEOTIDE SEQUENCE [LARGE SCALE GENOMIC DNA]</scope>
    <source>
        <strain evidence="2 3">CCMP1005</strain>
    </source>
</reference>
<comment type="caution">
    <text evidence="2">The sequence shown here is derived from an EMBL/GenBank/DDBJ whole genome shotgun (WGS) entry which is preliminary data.</text>
</comment>
<dbReference type="OMA" id="HYEATHD"/>
<dbReference type="PANTHER" id="PTHR46732">
    <property type="entry name" value="ATP-DEPENDENT PROTEASE LA (LON) DOMAIN PROTEIN"/>
    <property type="match status" value="1"/>
</dbReference>
<proteinExistence type="predicted"/>